<dbReference type="Pfam" id="PF00528">
    <property type="entry name" value="BPD_transp_1"/>
    <property type="match status" value="1"/>
</dbReference>
<evidence type="ECO:0000313" key="9">
    <source>
        <dbReference type="EMBL" id="GBG07850.1"/>
    </source>
</evidence>
<gene>
    <name evidence="9" type="ORF">PAT3040_02413</name>
</gene>
<dbReference type="InterPro" id="IPR000515">
    <property type="entry name" value="MetI-like"/>
</dbReference>
<dbReference type="PANTHER" id="PTHR30193:SF44">
    <property type="entry name" value="LACTOSE TRANSPORT SYSTEM PERMEASE PROTEIN LACF"/>
    <property type="match status" value="1"/>
</dbReference>
<keyword evidence="10" id="KW-1185">Reference proteome</keyword>
<dbReference type="InterPro" id="IPR035906">
    <property type="entry name" value="MetI-like_sf"/>
</dbReference>
<dbReference type="AlphaFoldDB" id="A0A2R5EMG2"/>
<feature type="transmembrane region" description="Helical" evidence="7">
    <location>
        <begin position="129"/>
        <end position="155"/>
    </location>
</feature>
<proteinExistence type="inferred from homology"/>
<comment type="caution">
    <text evidence="9">The sequence shown here is derived from an EMBL/GenBank/DDBJ whole genome shotgun (WGS) entry which is preliminary data.</text>
</comment>
<evidence type="ECO:0000313" key="10">
    <source>
        <dbReference type="Proteomes" id="UP000245202"/>
    </source>
</evidence>
<dbReference type="Proteomes" id="UP000245202">
    <property type="component" value="Unassembled WGS sequence"/>
</dbReference>
<comment type="similarity">
    <text evidence="7">Belongs to the binding-protein-dependent transport system permease family.</text>
</comment>
<evidence type="ECO:0000256" key="4">
    <source>
        <dbReference type="ARBA" id="ARBA00022692"/>
    </source>
</evidence>
<dbReference type="GO" id="GO:0055085">
    <property type="term" value="P:transmembrane transport"/>
    <property type="evidence" value="ECO:0007669"/>
    <property type="project" value="InterPro"/>
</dbReference>
<sequence length="273" mass="30521">MFGVFIAFKNINYIDGIFGSPWVGTSNFDFLFSSGSLIRITRNTILYSLAFMAVNLVLSVGIAVAINELRRKFLAKSYQTFIIMPNFLSMVVVSYLVYAFLHPDFGFMNMTVLKWFGIDPVYWYTEKAFWPYILILVNAWKGVGIGAVIYIAAIAGIDPEYYEAAIIDGASKWKQMIHITLPSIQPIIIIMTILSMGSIFSADFGLFYQVPQDSGALYPVTDVVDTYVYRSLMKMNDIGMSSAAALVQAVVGFIMVIATNAAVRKINREQALF</sequence>
<dbReference type="InterPro" id="IPR051393">
    <property type="entry name" value="ABC_transporter_permease"/>
</dbReference>
<dbReference type="PANTHER" id="PTHR30193">
    <property type="entry name" value="ABC TRANSPORTER PERMEASE PROTEIN"/>
    <property type="match status" value="1"/>
</dbReference>
<accession>A0A2R5EMG2</accession>
<organism evidence="9 10">
    <name type="scientific">Paenibacillus agaridevorans</name>
    <dbReference type="NCBI Taxonomy" id="171404"/>
    <lineage>
        <taxon>Bacteria</taxon>
        <taxon>Bacillati</taxon>
        <taxon>Bacillota</taxon>
        <taxon>Bacilli</taxon>
        <taxon>Bacillales</taxon>
        <taxon>Paenibacillaceae</taxon>
        <taxon>Paenibacillus</taxon>
    </lineage>
</organism>
<dbReference type="GO" id="GO:0005886">
    <property type="term" value="C:plasma membrane"/>
    <property type="evidence" value="ECO:0007669"/>
    <property type="project" value="UniProtKB-SubCell"/>
</dbReference>
<feature type="domain" description="ABC transmembrane type-1" evidence="8">
    <location>
        <begin position="41"/>
        <end position="259"/>
    </location>
</feature>
<comment type="subcellular location">
    <subcellularLocation>
        <location evidence="1 7">Cell membrane</location>
        <topology evidence="1 7">Multi-pass membrane protein</topology>
    </subcellularLocation>
</comment>
<evidence type="ECO:0000256" key="2">
    <source>
        <dbReference type="ARBA" id="ARBA00022448"/>
    </source>
</evidence>
<dbReference type="SUPFAM" id="SSF161098">
    <property type="entry name" value="MetI-like"/>
    <property type="match status" value="1"/>
</dbReference>
<keyword evidence="5 7" id="KW-1133">Transmembrane helix</keyword>
<feature type="transmembrane region" description="Helical" evidence="7">
    <location>
        <begin position="238"/>
        <end position="263"/>
    </location>
</feature>
<dbReference type="Gene3D" id="1.10.3720.10">
    <property type="entry name" value="MetI-like"/>
    <property type="match status" value="1"/>
</dbReference>
<evidence type="ECO:0000256" key="1">
    <source>
        <dbReference type="ARBA" id="ARBA00004651"/>
    </source>
</evidence>
<feature type="transmembrane region" description="Helical" evidence="7">
    <location>
        <begin position="45"/>
        <end position="66"/>
    </location>
</feature>
<evidence type="ECO:0000259" key="8">
    <source>
        <dbReference type="PROSITE" id="PS50928"/>
    </source>
</evidence>
<keyword evidence="4 7" id="KW-0812">Transmembrane</keyword>
<dbReference type="EMBL" id="BDQX01000115">
    <property type="protein sequence ID" value="GBG07850.1"/>
    <property type="molecule type" value="Genomic_DNA"/>
</dbReference>
<feature type="transmembrane region" description="Helical" evidence="7">
    <location>
        <begin position="78"/>
        <end position="101"/>
    </location>
</feature>
<reference evidence="9 10" key="1">
    <citation type="submission" date="2017-08" db="EMBL/GenBank/DDBJ databases">
        <title>Substantial Increase in Enzyme Production by Combined Drug-Resistance Mutations in Paenibacillus agaridevorans.</title>
        <authorList>
            <person name="Tanaka Y."/>
            <person name="Funane K."/>
            <person name="Hosaka T."/>
            <person name="Shiwa Y."/>
            <person name="Fujita N."/>
            <person name="Miyazaki T."/>
            <person name="Yoshikawa H."/>
            <person name="Murakami K."/>
            <person name="Kasahara K."/>
            <person name="Inaoka T."/>
            <person name="Hiraga Y."/>
            <person name="Ochi K."/>
        </authorList>
    </citation>
    <scope>NUCLEOTIDE SEQUENCE [LARGE SCALE GENOMIC DNA]</scope>
    <source>
        <strain evidence="9 10">T-3040</strain>
    </source>
</reference>
<evidence type="ECO:0000256" key="5">
    <source>
        <dbReference type="ARBA" id="ARBA00022989"/>
    </source>
</evidence>
<keyword evidence="3" id="KW-1003">Cell membrane</keyword>
<evidence type="ECO:0000256" key="3">
    <source>
        <dbReference type="ARBA" id="ARBA00022475"/>
    </source>
</evidence>
<feature type="transmembrane region" description="Helical" evidence="7">
    <location>
        <begin position="176"/>
        <end position="200"/>
    </location>
</feature>
<keyword evidence="6 7" id="KW-0472">Membrane</keyword>
<evidence type="ECO:0000256" key="7">
    <source>
        <dbReference type="RuleBase" id="RU363032"/>
    </source>
</evidence>
<name>A0A2R5EMG2_9BACL</name>
<evidence type="ECO:0000256" key="6">
    <source>
        <dbReference type="ARBA" id="ARBA00023136"/>
    </source>
</evidence>
<protein>
    <recommendedName>
        <fullName evidence="8">ABC transmembrane type-1 domain-containing protein</fullName>
    </recommendedName>
</protein>
<dbReference type="CDD" id="cd06261">
    <property type="entry name" value="TM_PBP2"/>
    <property type="match status" value="1"/>
</dbReference>
<dbReference type="PROSITE" id="PS50928">
    <property type="entry name" value="ABC_TM1"/>
    <property type="match status" value="1"/>
</dbReference>
<keyword evidence="2 7" id="KW-0813">Transport</keyword>